<keyword evidence="4 7" id="KW-0812">Transmembrane</keyword>
<feature type="transmembrane region" description="Helical" evidence="7">
    <location>
        <begin position="48"/>
        <end position="68"/>
    </location>
</feature>
<sequence>MFVDKIVKRFGLFYNDASLVCFDSAIPVYNLINLQHQKPLDLRSPKRIILIAIFISVILMLVKFLAYFLTASNVILTDAAESIVNVVASCFAYYSIHLSSIPRDKNHPYGHGKVEFFAVGIEGILILIAGILIIIKSGYSVFQHHHITNLGTGIILVAITGLVNFVLGYMLIQSGKKNNSITLEADGKHLMTDAYSSAGVIGGLVIIKLTGIVIIDSILSIIIGIYVIYSGYKLVRKFVAGLMDESDFKLVDKVVHILNINRRDEWIDIHNLRVQQYGPDMHIDCHLTMPYYFELSQSHEQVRAVEDLIRSEIGANVEHFIHVDPCLPECCHYCRMKNCPVRTEPFSKEVDWTIDILMENQKHF</sequence>
<evidence type="ECO:0000256" key="3">
    <source>
        <dbReference type="ARBA" id="ARBA00022448"/>
    </source>
</evidence>
<dbReference type="InterPro" id="IPR027469">
    <property type="entry name" value="Cation_efflux_TMD_sf"/>
</dbReference>
<dbReference type="InterPro" id="IPR002524">
    <property type="entry name" value="Cation_efflux"/>
</dbReference>
<evidence type="ECO:0000256" key="1">
    <source>
        <dbReference type="ARBA" id="ARBA00004141"/>
    </source>
</evidence>
<dbReference type="PANTHER" id="PTHR43840">
    <property type="entry name" value="MITOCHONDRIAL METAL TRANSPORTER 1-RELATED"/>
    <property type="match status" value="1"/>
</dbReference>
<organism evidence="10 11">
    <name type="scientific">Solitalea koreensis</name>
    <dbReference type="NCBI Taxonomy" id="543615"/>
    <lineage>
        <taxon>Bacteria</taxon>
        <taxon>Pseudomonadati</taxon>
        <taxon>Bacteroidota</taxon>
        <taxon>Sphingobacteriia</taxon>
        <taxon>Sphingobacteriales</taxon>
        <taxon>Sphingobacteriaceae</taxon>
        <taxon>Solitalea</taxon>
    </lineage>
</organism>
<evidence type="ECO:0000256" key="7">
    <source>
        <dbReference type="SAM" id="Phobius"/>
    </source>
</evidence>
<dbReference type="EMBL" id="FXSZ01000006">
    <property type="protein sequence ID" value="SMO69502.1"/>
    <property type="molecule type" value="Genomic_DNA"/>
</dbReference>
<evidence type="ECO:0000313" key="10">
    <source>
        <dbReference type="EMBL" id="SMO69502.1"/>
    </source>
</evidence>
<dbReference type="AlphaFoldDB" id="A0A521DD43"/>
<keyword evidence="3" id="KW-0813">Transport</keyword>
<proteinExistence type="inferred from homology"/>
<evidence type="ECO:0000259" key="8">
    <source>
        <dbReference type="Pfam" id="PF01545"/>
    </source>
</evidence>
<keyword evidence="11" id="KW-1185">Reference proteome</keyword>
<dbReference type="PANTHER" id="PTHR43840:SF15">
    <property type="entry name" value="MITOCHONDRIAL METAL TRANSPORTER 1-RELATED"/>
    <property type="match status" value="1"/>
</dbReference>
<name>A0A521DD43_9SPHI</name>
<dbReference type="Pfam" id="PF01545">
    <property type="entry name" value="Cation_efflux"/>
    <property type="match status" value="1"/>
</dbReference>
<dbReference type="InterPro" id="IPR058533">
    <property type="entry name" value="Cation_efflux_TM"/>
</dbReference>
<evidence type="ECO:0000256" key="2">
    <source>
        <dbReference type="ARBA" id="ARBA00008114"/>
    </source>
</evidence>
<comment type="subcellular location">
    <subcellularLocation>
        <location evidence="1">Membrane</location>
        <topology evidence="1">Multi-pass membrane protein</topology>
    </subcellularLocation>
</comment>
<dbReference type="GO" id="GO:0015086">
    <property type="term" value="F:cadmium ion transmembrane transporter activity"/>
    <property type="evidence" value="ECO:0007669"/>
    <property type="project" value="TreeGrafter"/>
</dbReference>
<dbReference type="GO" id="GO:0015093">
    <property type="term" value="F:ferrous iron transmembrane transporter activity"/>
    <property type="evidence" value="ECO:0007669"/>
    <property type="project" value="TreeGrafter"/>
</dbReference>
<dbReference type="SUPFAM" id="SSF160240">
    <property type="entry name" value="Cation efflux protein cytoplasmic domain-like"/>
    <property type="match status" value="1"/>
</dbReference>
<dbReference type="GO" id="GO:0006882">
    <property type="term" value="P:intracellular zinc ion homeostasis"/>
    <property type="evidence" value="ECO:0007669"/>
    <property type="project" value="TreeGrafter"/>
</dbReference>
<feature type="domain" description="Cation efflux protein transmembrane" evidence="8">
    <location>
        <begin position="49"/>
        <end position="243"/>
    </location>
</feature>
<dbReference type="InterPro" id="IPR027470">
    <property type="entry name" value="Cation_efflux_CTD"/>
</dbReference>
<feature type="transmembrane region" description="Helical" evidence="7">
    <location>
        <begin position="116"/>
        <end position="135"/>
    </location>
</feature>
<accession>A0A521DD43</accession>
<dbReference type="GO" id="GO:0015341">
    <property type="term" value="F:zinc efflux antiporter activity"/>
    <property type="evidence" value="ECO:0007669"/>
    <property type="project" value="TreeGrafter"/>
</dbReference>
<dbReference type="NCBIfam" id="TIGR01297">
    <property type="entry name" value="CDF"/>
    <property type="match status" value="1"/>
</dbReference>
<keyword evidence="6 7" id="KW-0472">Membrane</keyword>
<evidence type="ECO:0000313" key="11">
    <source>
        <dbReference type="Proteomes" id="UP000315971"/>
    </source>
</evidence>
<evidence type="ECO:0000256" key="5">
    <source>
        <dbReference type="ARBA" id="ARBA00022989"/>
    </source>
</evidence>
<evidence type="ECO:0000256" key="4">
    <source>
        <dbReference type="ARBA" id="ARBA00022692"/>
    </source>
</evidence>
<keyword evidence="5 7" id="KW-1133">Transmembrane helix</keyword>
<dbReference type="Pfam" id="PF16916">
    <property type="entry name" value="ZT_dimer"/>
    <property type="match status" value="1"/>
</dbReference>
<comment type="similarity">
    <text evidence="2">Belongs to the cation diffusion facilitator (CDF) transporter (TC 2.A.4) family.</text>
</comment>
<feature type="transmembrane region" description="Helical" evidence="7">
    <location>
        <begin position="200"/>
        <end position="229"/>
    </location>
</feature>
<feature type="domain" description="Cation efflux protein cytoplasmic" evidence="9">
    <location>
        <begin position="261"/>
        <end position="326"/>
    </location>
</feature>
<gene>
    <name evidence="10" type="ORF">SAMN06265350_106188</name>
</gene>
<reference evidence="10 11" key="1">
    <citation type="submission" date="2017-05" db="EMBL/GenBank/DDBJ databases">
        <authorList>
            <person name="Varghese N."/>
            <person name="Submissions S."/>
        </authorList>
    </citation>
    <scope>NUCLEOTIDE SEQUENCE [LARGE SCALE GENOMIC DNA]</scope>
    <source>
        <strain evidence="10 11">DSM 21342</strain>
    </source>
</reference>
<dbReference type="InterPro" id="IPR050291">
    <property type="entry name" value="CDF_Transporter"/>
</dbReference>
<dbReference type="Gene3D" id="3.30.70.1350">
    <property type="entry name" value="Cation efflux protein, cytoplasmic domain"/>
    <property type="match status" value="1"/>
</dbReference>
<feature type="transmembrane region" description="Helical" evidence="7">
    <location>
        <begin position="147"/>
        <end position="172"/>
    </location>
</feature>
<evidence type="ECO:0000259" key="9">
    <source>
        <dbReference type="Pfam" id="PF16916"/>
    </source>
</evidence>
<evidence type="ECO:0000256" key="6">
    <source>
        <dbReference type="ARBA" id="ARBA00023136"/>
    </source>
</evidence>
<dbReference type="InterPro" id="IPR036837">
    <property type="entry name" value="Cation_efflux_CTD_sf"/>
</dbReference>
<feature type="transmembrane region" description="Helical" evidence="7">
    <location>
        <begin position="75"/>
        <end position="96"/>
    </location>
</feature>
<dbReference type="SUPFAM" id="SSF161111">
    <property type="entry name" value="Cation efflux protein transmembrane domain-like"/>
    <property type="match status" value="1"/>
</dbReference>
<protein>
    <submittedName>
        <fullName evidence="10">Cation diffusion facilitator family transporter</fullName>
    </submittedName>
</protein>
<dbReference type="Gene3D" id="1.20.1510.10">
    <property type="entry name" value="Cation efflux protein transmembrane domain"/>
    <property type="match status" value="1"/>
</dbReference>
<dbReference type="Proteomes" id="UP000315971">
    <property type="component" value="Unassembled WGS sequence"/>
</dbReference>
<dbReference type="GO" id="GO:0005886">
    <property type="term" value="C:plasma membrane"/>
    <property type="evidence" value="ECO:0007669"/>
    <property type="project" value="TreeGrafter"/>
</dbReference>